<feature type="transmembrane region" description="Helical" evidence="1">
    <location>
        <begin position="12"/>
        <end position="42"/>
    </location>
</feature>
<protein>
    <submittedName>
        <fullName evidence="2">Uncharacterized protein</fullName>
    </submittedName>
</protein>
<dbReference type="Proteomes" id="UP000245959">
    <property type="component" value="Unassembled WGS sequence"/>
</dbReference>
<dbReference type="EMBL" id="QEKH01000032">
    <property type="protein sequence ID" value="PVY37184.1"/>
    <property type="molecule type" value="Genomic_DNA"/>
</dbReference>
<proteinExistence type="predicted"/>
<feature type="transmembrane region" description="Helical" evidence="1">
    <location>
        <begin position="91"/>
        <end position="107"/>
    </location>
</feature>
<evidence type="ECO:0000256" key="1">
    <source>
        <dbReference type="SAM" id="Phobius"/>
    </source>
</evidence>
<sequence length="375" mass="40820">MVRRNAIEILAAAFLGAFCSFLGGPSAAARGALLFGILAAGLTVTERLRGRRPIAIGGLFGAAAGVAAALIPEAGGWLERAEMTGVFPLNWGAVIGAAVCGGGWFAVRELDRRCTLSTMESFVLCYLVAIGAFILKSAPDWWFPGAWQRAVAGSAANSLPVAVCWMAAAGIGQRRKKRQIQFVRPACRWEWGVILAALLLAGGGAFSLPVLMENHMFDQPLIRFARTRHDPAVLRGLSGILTCNDAGFQIRDGIVTELPQQSVEAAYRGENRTPYPGGKLVLRGKSVCFRPVDGKERELFRLQRQSPHHAIAATRDGTFVFYTDDVTSELAPFSVLVARRMADGREFLIGRCGFRFRKKALKWREVTIWSHSVPF</sequence>
<keyword evidence="1" id="KW-1133">Transmembrane helix</keyword>
<dbReference type="AlphaFoldDB" id="A0A2U1AL85"/>
<dbReference type="GeneID" id="78296658"/>
<gene>
    <name evidence="2" type="ORF">C8D82_13222</name>
</gene>
<keyword evidence="1" id="KW-0812">Transmembrane</keyword>
<name>A0A2U1AL85_9BACT</name>
<comment type="caution">
    <text evidence="2">The sequence shown here is derived from an EMBL/GenBank/DDBJ whole genome shotgun (WGS) entry which is preliminary data.</text>
</comment>
<evidence type="ECO:0000313" key="3">
    <source>
        <dbReference type="Proteomes" id="UP000245959"/>
    </source>
</evidence>
<accession>A0A2U1AL85</accession>
<evidence type="ECO:0000313" key="2">
    <source>
        <dbReference type="EMBL" id="PVY37184.1"/>
    </source>
</evidence>
<keyword evidence="3" id="KW-1185">Reference proteome</keyword>
<keyword evidence="1" id="KW-0472">Membrane</keyword>
<reference evidence="2 3" key="1">
    <citation type="submission" date="2018-04" db="EMBL/GenBank/DDBJ databases">
        <title>Genomic Encyclopedia of Type Strains, Phase IV (KMG-IV): sequencing the most valuable type-strain genomes for metagenomic binning, comparative biology and taxonomic classification.</title>
        <authorList>
            <person name="Goeker M."/>
        </authorList>
    </citation>
    <scope>NUCLEOTIDE SEQUENCE [LARGE SCALE GENOMIC DNA]</scope>
    <source>
        <strain evidence="2 3">DSM 14823</strain>
    </source>
</reference>
<feature type="transmembrane region" description="Helical" evidence="1">
    <location>
        <begin position="150"/>
        <end position="171"/>
    </location>
</feature>
<feature type="transmembrane region" description="Helical" evidence="1">
    <location>
        <begin position="54"/>
        <end position="71"/>
    </location>
</feature>
<feature type="transmembrane region" description="Helical" evidence="1">
    <location>
        <begin position="191"/>
        <end position="212"/>
    </location>
</feature>
<organism evidence="2 3">
    <name type="scientific">Victivallis vadensis</name>
    <dbReference type="NCBI Taxonomy" id="172901"/>
    <lineage>
        <taxon>Bacteria</taxon>
        <taxon>Pseudomonadati</taxon>
        <taxon>Lentisphaerota</taxon>
        <taxon>Lentisphaeria</taxon>
        <taxon>Victivallales</taxon>
        <taxon>Victivallaceae</taxon>
        <taxon>Victivallis</taxon>
    </lineage>
</organism>
<dbReference type="RefSeq" id="WP_116885378.1">
    <property type="nucleotide sequence ID" value="NZ_QEKH01000032.1"/>
</dbReference>
<feature type="transmembrane region" description="Helical" evidence="1">
    <location>
        <begin position="119"/>
        <end position="138"/>
    </location>
</feature>